<dbReference type="InterPro" id="IPR009875">
    <property type="entry name" value="PilZ_domain"/>
</dbReference>
<organism evidence="2 3">
    <name type="scientific">Marinobacter nauticus (strain ATCC 700491 / DSM 11845 / VT8)</name>
    <name type="common">Marinobacter aquaeolei</name>
    <dbReference type="NCBI Taxonomy" id="351348"/>
    <lineage>
        <taxon>Bacteria</taxon>
        <taxon>Pseudomonadati</taxon>
        <taxon>Pseudomonadota</taxon>
        <taxon>Gammaproteobacteria</taxon>
        <taxon>Pseudomonadales</taxon>
        <taxon>Marinobacteraceae</taxon>
        <taxon>Marinobacter</taxon>
    </lineage>
</organism>
<evidence type="ECO:0000259" key="1">
    <source>
        <dbReference type="Pfam" id="PF07238"/>
    </source>
</evidence>
<evidence type="ECO:0000313" key="2">
    <source>
        <dbReference type="EMBL" id="ABM20987.1"/>
    </source>
</evidence>
<dbReference type="Proteomes" id="UP000000998">
    <property type="component" value="Plasmid pMAQU01"/>
</dbReference>
<dbReference type="KEGG" id="maq:Maqu_4134"/>
<keyword evidence="2" id="KW-0614">Plasmid</keyword>
<proteinExistence type="predicted"/>
<protein>
    <submittedName>
        <fullName evidence="2">Type IV pilus assembly PilZ</fullName>
    </submittedName>
</protein>
<evidence type="ECO:0000313" key="3">
    <source>
        <dbReference type="Proteomes" id="UP000000998"/>
    </source>
</evidence>
<name>A1U7L8_MARN8</name>
<dbReference type="EMBL" id="CP000515">
    <property type="protein sequence ID" value="ABM20987.1"/>
    <property type="molecule type" value="Genomic_DNA"/>
</dbReference>
<dbReference type="AlphaFoldDB" id="A1U7L8"/>
<gene>
    <name evidence="2" type="ordered locus">Maqu_4134</name>
</gene>
<feature type="domain" description="PilZ" evidence="1">
    <location>
        <begin position="51"/>
        <end position="145"/>
    </location>
</feature>
<dbReference type="GO" id="GO:0035438">
    <property type="term" value="F:cyclic-di-GMP binding"/>
    <property type="evidence" value="ECO:0007669"/>
    <property type="project" value="InterPro"/>
</dbReference>
<reference evidence="3" key="1">
    <citation type="journal article" date="2011" name="Appl. Environ. Microbiol.">
        <title>Genomic potential of Marinobacter aquaeolei, a biogeochemical 'opportunitroph'.</title>
        <authorList>
            <person name="Singer E."/>
            <person name="Webb E.A."/>
            <person name="Nelson W.C."/>
            <person name="Heidelberg J.F."/>
            <person name="Ivanova N."/>
            <person name="Pati A."/>
            <person name="Edwards K.J."/>
        </authorList>
    </citation>
    <scope>NUCLEOTIDE SEQUENCE [LARGE SCALE GENOMIC DNA]</scope>
    <source>
        <strain evidence="3">ATCC 700491 / DSM 11845 / VT8</strain>
    </source>
</reference>
<dbReference type="Pfam" id="PF07238">
    <property type="entry name" value="PilZ"/>
    <property type="match status" value="1"/>
</dbReference>
<geneLocation type="plasmid" evidence="2 3">
    <name>pMAQU01</name>
</geneLocation>
<sequence length="183" mass="20586">MPKDCRRTILMADPFMTDHNDQASTFGLSAFKTEDLSAELAQVTYALYDGDRRLDPRLPMPGFHAKVRLAKQGENTPWTTCEPLDFSRSGMLIRSTTTFNEGDAIWLEVDTNGAYTGIPPFQVGAVVRHTRKQNDHLLIGAEFRLGWTANIRRIQVENSISRLEGFLHALNMNQCLEKAGDSQ</sequence>
<dbReference type="HOGENOM" id="CLU_1473529_0_0_6"/>
<accession>A1U7L8</accession>